<keyword evidence="1" id="KW-1133">Transmembrane helix</keyword>
<keyword evidence="3" id="KW-1185">Reference proteome</keyword>
<keyword evidence="1" id="KW-0812">Transmembrane</keyword>
<dbReference type="EMBL" id="PGCJ01000001">
    <property type="protein sequence ID" value="PLW58695.1"/>
    <property type="molecule type" value="Genomic_DNA"/>
</dbReference>
<evidence type="ECO:0000313" key="3">
    <source>
        <dbReference type="Proteomes" id="UP000235388"/>
    </source>
</evidence>
<evidence type="ECO:0000256" key="1">
    <source>
        <dbReference type="SAM" id="Phobius"/>
    </source>
</evidence>
<sequence length="68" mass="7807">MNSITIGLEMLAGKSDNFQPYGLSFLRRIRIFFVVEKVFAVAGIFGLVFMITQYSIRDQVTNNEHQSF</sequence>
<comment type="caution">
    <text evidence="2">The sequence shown here is derived from an EMBL/GenBank/DDBJ whole genome shotgun (WGS) entry which is preliminary data.</text>
</comment>
<keyword evidence="1" id="KW-0472">Membrane</keyword>
<name>A0A2N5W8Y0_9BASI</name>
<reference evidence="2 3" key="1">
    <citation type="submission" date="2017-11" db="EMBL/GenBank/DDBJ databases">
        <title>De novo assembly and phasing of dikaryotic genomes from two isolates of Puccinia coronata f. sp. avenae, the causal agent of oat crown rust.</title>
        <authorList>
            <person name="Miller M.E."/>
            <person name="Zhang Y."/>
            <person name="Omidvar V."/>
            <person name="Sperschneider J."/>
            <person name="Schwessinger B."/>
            <person name="Raley C."/>
            <person name="Palmer J.M."/>
            <person name="Garnica D."/>
            <person name="Upadhyaya N."/>
            <person name="Rathjen J."/>
            <person name="Taylor J.M."/>
            <person name="Park R.F."/>
            <person name="Dodds P.N."/>
            <person name="Hirsch C.D."/>
            <person name="Kianian S.F."/>
            <person name="Figueroa M."/>
        </authorList>
    </citation>
    <scope>NUCLEOTIDE SEQUENCE [LARGE SCALE GENOMIC DNA]</scope>
    <source>
        <strain evidence="2">12NC29</strain>
    </source>
</reference>
<dbReference type="Proteomes" id="UP000235388">
    <property type="component" value="Unassembled WGS sequence"/>
</dbReference>
<dbReference type="AlphaFoldDB" id="A0A2N5W8Y0"/>
<proteinExistence type="predicted"/>
<feature type="transmembrane region" description="Helical" evidence="1">
    <location>
        <begin position="29"/>
        <end position="51"/>
    </location>
</feature>
<evidence type="ECO:0000313" key="2">
    <source>
        <dbReference type="EMBL" id="PLW58695.1"/>
    </source>
</evidence>
<gene>
    <name evidence="2" type="ORF">PCANC_00226</name>
</gene>
<dbReference type="OrthoDB" id="10039049at2759"/>
<accession>A0A2N5W8Y0</accession>
<protein>
    <submittedName>
        <fullName evidence="2">Uncharacterized protein</fullName>
    </submittedName>
</protein>
<organism evidence="2 3">
    <name type="scientific">Puccinia coronata f. sp. avenae</name>
    <dbReference type="NCBI Taxonomy" id="200324"/>
    <lineage>
        <taxon>Eukaryota</taxon>
        <taxon>Fungi</taxon>
        <taxon>Dikarya</taxon>
        <taxon>Basidiomycota</taxon>
        <taxon>Pucciniomycotina</taxon>
        <taxon>Pucciniomycetes</taxon>
        <taxon>Pucciniales</taxon>
        <taxon>Pucciniaceae</taxon>
        <taxon>Puccinia</taxon>
    </lineage>
</organism>